<dbReference type="Proteomes" id="UP000789920">
    <property type="component" value="Unassembled WGS sequence"/>
</dbReference>
<reference evidence="1" key="1">
    <citation type="submission" date="2021-06" db="EMBL/GenBank/DDBJ databases">
        <authorList>
            <person name="Kallberg Y."/>
            <person name="Tangrot J."/>
            <person name="Rosling A."/>
        </authorList>
    </citation>
    <scope>NUCLEOTIDE SEQUENCE</scope>
    <source>
        <strain evidence="1">MA461A</strain>
    </source>
</reference>
<gene>
    <name evidence="1" type="ORF">RPERSI_LOCUS87</name>
</gene>
<accession>A0ACA9K991</accession>
<protein>
    <submittedName>
        <fullName evidence="1">31248_t:CDS:1</fullName>
    </submittedName>
</protein>
<proteinExistence type="predicted"/>
<comment type="caution">
    <text evidence="1">The sequence shown here is derived from an EMBL/GenBank/DDBJ whole genome shotgun (WGS) entry which is preliminary data.</text>
</comment>
<sequence>MMDLSQFMHKLLEPVPQYVLGCFPAIAIVGAAPVEKFSEKFVWMIRCLGCPFIGIFYALIVGGSKESRCLFWLPADYFTKKKNNKKLKLRPFGIHTKILEDKKVIEEYVNMCTAKASVLERLSPLISMYYIVIGILSGISRATGSTACEDWPYIPLLLSWTLPALWRRVYSGNLVVRDPKVEFSEFGESRKLEFKESGESEEDKIIMVVDLNDNVKSGESEEDKIIMVVDPNDNVKSHKLFTVSVTTFILIVLPWITLFIAYYTPPIGGEKDLFGFCDGVIHTWFAFCGFVIAILLLVLGLFIKNPVWWTNLFGESCHISISNTGCVQLSAVPNVPTAPKVPYRYVQGVLFCIVVGQRQLGDIGNYENE</sequence>
<name>A0ACA9K991_9GLOM</name>
<keyword evidence="2" id="KW-1185">Reference proteome</keyword>
<dbReference type="EMBL" id="CAJVQC010000059">
    <property type="protein sequence ID" value="CAG8459405.1"/>
    <property type="molecule type" value="Genomic_DNA"/>
</dbReference>
<evidence type="ECO:0000313" key="2">
    <source>
        <dbReference type="Proteomes" id="UP000789920"/>
    </source>
</evidence>
<evidence type="ECO:0000313" key="1">
    <source>
        <dbReference type="EMBL" id="CAG8459405.1"/>
    </source>
</evidence>
<organism evidence="1 2">
    <name type="scientific">Racocetra persica</name>
    <dbReference type="NCBI Taxonomy" id="160502"/>
    <lineage>
        <taxon>Eukaryota</taxon>
        <taxon>Fungi</taxon>
        <taxon>Fungi incertae sedis</taxon>
        <taxon>Mucoromycota</taxon>
        <taxon>Glomeromycotina</taxon>
        <taxon>Glomeromycetes</taxon>
        <taxon>Diversisporales</taxon>
        <taxon>Gigasporaceae</taxon>
        <taxon>Racocetra</taxon>
    </lineage>
</organism>